<keyword evidence="4" id="KW-1003">Cell membrane</keyword>
<evidence type="ECO:0000256" key="1">
    <source>
        <dbReference type="ARBA" id="ARBA00004651"/>
    </source>
</evidence>
<evidence type="ECO:0000313" key="10">
    <source>
        <dbReference type="EMBL" id="MSN96021.1"/>
    </source>
</evidence>
<accession>A0A6L5WJU9</accession>
<dbReference type="Proteomes" id="UP000476338">
    <property type="component" value="Unassembled WGS sequence"/>
</dbReference>
<feature type="transmembrane region" description="Helical" evidence="8">
    <location>
        <begin position="261"/>
        <end position="279"/>
    </location>
</feature>
<dbReference type="InterPro" id="IPR004626">
    <property type="entry name" value="RarD"/>
</dbReference>
<evidence type="ECO:0000256" key="3">
    <source>
        <dbReference type="ARBA" id="ARBA00022448"/>
    </source>
</evidence>
<keyword evidence="5 8" id="KW-0812">Transmembrane</keyword>
<evidence type="ECO:0000259" key="9">
    <source>
        <dbReference type="Pfam" id="PF00892"/>
    </source>
</evidence>
<keyword evidence="7 8" id="KW-0472">Membrane</keyword>
<dbReference type="NCBIfam" id="TIGR00688">
    <property type="entry name" value="rarD"/>
    <property type="match status" value="1"/>
</dbReference>
<keyword evidence="3" id="KW-0813">Transport</keyword>
<comment type="subcellular location">
    <subcellularLocation>
        <location evidence="1">Cell membrane</location>
        <topology evidence="1">Multi-pass membrane protein</topology>
    </subcellularLocation>
</comment>
<feature type="transmembrane region" description="Helical" evidence="8">
    <location>
        <begin position="205"/>
        <end position="224"/>
    </location>
</feature>
<evidence type="ECO:0000256" key="2">
    <source>
        <dbReference type="ARBA" id="ARBA00007362"/>
    </source>
</evidence>
<sequence>MMMSKELFLGILSFVLWGLFPIYFKSISADSIEILAYRVIFASIFGFMFIVLFKKNSSLKRIFYNKTIFLKLSLAGFFVTLNWGIYIYAVTNNQILEASIGQIINPLFFMLFGAIFLKEKISNLAKFSIFLIFIAIGIEIFANRSFSVVSIALPAAFAIYGLIKKKIQTPILESLFCETICLVPICVLYLFFIEFKGMGNFELNLNGILLIGAGLATLVPLITFNAATRTLNLATIGFLQYITPTITICFGIFIYEERVDLVKIISFLIIWIAVLINTFDSIKTKPKF</sequence>
<comment type="similarity">
    <text evidence="2">Belongs to the EamA transporter family.</text>
</comment>
<feature type="transmembrane region" description="Helical" evidence="8">
    <location>
        <begin position="124"/>
        <end position="141"/>
    </location>
</feature>
<gene>
    <name evidence="10" type="primary">rarD</name>
    <name evidence="10" type="ORF">F1B92_02235</name>
</gene>
<evidence type="ECO:0000256" key="7">
    <source>
        <dbReference type="ARBA" id="ARBA00023136"/>
    </source>
</evidence>
<reference evidence="10 11" key="2">
    <citation type="submission" date="2020-03" db="EMBL/GenBank/DDBJ databases">
        <title>Campylobacter portucalensis sp. nov., a new species of Campylobacter isolated from the reproductive tract of bulls.</title>
        <authorList>
            <person name="Silva M.F."/>
            <person name="Pereira G."/>
            <person name="Carneiro C."/>
            <person name="Hemphill A."/>
            <person name="Mateus L."/>
            <person name="Lopes-Da-Costa L."/>
            <person name="Silva E."/>
        </authorList>
    </citation>
    <scope>NUCLEOTIDE SEQUENCE [LARGE SCALE GENOMIC DNA]</scope>
    <source>
        <strain evidence="10 11">FMV-PI01</strain>
    </source>
</reference>
<evidence type="ECO:0000256" key="5">
    <source>
        <dbReference type="ARBA" id="ARBA00022692"/>
    </source>
</evidence>
<feature type="domain" description="EamA" evidence="9">
    <location>
        <begin position="153"/>
        <end position="278"/>
    </location>
</feature>
<name>A0A6L5WJU9_9BACT</name>
<evidence type="ECO:0000256" key="6">
    <source>
        <dbReference type="ARBA" id="ARBA00022989"/>
    </source>
</evidence>
<protein>
    <submittedName>
        <fullName evidence="10">EamA family transporter RarD</fullName>
    </submittedName>
</protein>
<dbReference type="EMBL" id="VWSJ01000006">
    <property type="protein sequence ID" value="MSN96021.1"/>
    <property type="molecule type" value="Genomic_DNA"/>
</dbReference>
<keyword evidence="6 8" id="KW-1133">Transmembrane helix</keyword>
<dbReference type="InterPro" id="IPR037185">
    <property type="entry name" value="EmrE-like"/>
</dbReference>
<organism evidence="10 11">
    <name type="scientific">Campylobacter portucalensis</name>
    <dbReference type="NCBI Taxonomy" id="2608384"/>
    <lineage>
        <taxon>Bacteria</taxon>
        <taxon>Pseudomonadati</taxon>
        <taxon>Campylobacterota</taxon>
        <taxon>Epsilonproteobacteria</taxon>
        <taxon>Campylobacterales</taxon>
        <taxon>Campylobacteraceae</taxon>
        <taxon>Campylobacter</taxon>
    </lineage>
</organism>
<dbReference type="PANTHER" id="PTHR22911:SF137">
    <property type="entry name" value="SOLUTE CARRIER FAMILY 35 MEMBER G2-RELATED"/>
    <property type="match status" value="1"/>
</dbReference>
<evidence type="ECO:0000256" key="8">
    <source>
        <dbReference type="SAM" id="Phobius"/>
    </source>
</evidence>
<dbReference type="GO" id="GO:0005886">
    <property type="term" value="C:plasma membrane"/>
    <property type="evidence" value="ECO:0007669"/>
    <property type="project" value="UniProtKB-SubCell"/>
</dbReference>
<feature type="transmembrane region" description="Helical" evidence="8">
    <location>
        <begin position="95"/>
        <end position="117"/>
    </location>
</feature>
<keyword evidence="11" id="KW-1185">Reference proteome</keyword>
<feature type="transmembrane region" description="Helical" evidence="8">
    <location>
        <begin position="175"/>
        <end position="193"/>
    </location>
</feature>
<feature type="transmembrane region" description="Helical" evidence="8">
    <location>
        <begin position="68"/>
        <end position="89"/>
    </location>
</feature>
<feature type="transmembrane region" description="Helical" evidence="8">
    <location>
        <begin position="147"/>
        <end position="163"/>
    </location>
</feature>
<comment type="caution">
    <text evidence="10">The sequence shown here is derived from an EMBL/GenBank/DDBJ whole genome shotgun (WGS) entry which is preliminary data.</text>
</comment>
<evidence type="ECO:0000256" key="4">
    <source>
        <dbReference type="ARBA" id="ARBA00022475"/>
    </source>
</evidence>
<dbReference type="InterPro" id="IPR000620">
    <property type="entry name" value="EamA_dom"/>
</dbReference>
<dbReference type="AlphaFoldDB" id="A0A6L5WJU9"/>
<evidence type="ECO:0000313" key="11">
    <source>
        <dbReference type="Proteomes" id="UP000476338"/>
    </source>
</evidence>
<feature type="transmembrane region" description="Helical" evidence="8">
    <location>
        <begin position="34"/>
        <end position="53"/>
    </location>
</feature>
<feature type="transmembrane region" description="Helical" evidence="8">
    <location>
        <begin position="231"/>
        <end position="255"/>
    </location>
</feature>
<dbReference type="SUPFAM" id="SSF103481">
    <property type="entry name" value="Multidrug resistance efflux transporter EmrE"/>
    <property type="match status" value="2"/>
</dbReference>
<dbReference type="PANTHER" id="PTHR22911">
    <property type="entry name" value="ACYL-MALONYL CONDENSING ENZYME-RELATED"/>
    <property type="match status" value="1"/>
</dbReference>
<dbReference type="Pfam" id="PF00892">
    <property type="entry name" value="EamA"/>
    <property type="match status" value="2"/>
</dbReference>
<reference evidence="10 11" key="1">
    <citation type="submission" date="2019-09" db="EMBL/GenBank/DDBJ databases">
        <authorList>
            <person name="Silva M."/>
            <person name="Pereira G."/>
            <person name="Lopes-Da-Costa L."/>
            <person name="Silva E."/>
        </authorList>
    </citation>
    <scope>NUCLEOTIDE SEQUENCE [LARGE SCALE GENOMIC DNA]</scope>
    <source>
        <strain evidence="10 11">FMV-PI01</strain>
    </source>
</reference>
<proteinExistence type="inferred from homology"/>
<feature type="domain" description="EamA" evidence="9">
    <location>
        <begin position="6"/>
        <end position="136"/>
    </location>
</feature>